<organism evidence="2">
    <name type="scientific">Tanacetum cinerariifolium</name>
    <name type="common">Dalmatian daisy</name>
    <name type="synonym">Chrysanthemum cinerariifolium</name>
    <dbReference type="NCBI Taxonomy" id="118510"/>
    <lineage>
        <taxon>Eukaryota</taxon>
        <taxon>Viridiplantae</taxon>
        <taxon>Streptophyta</taxon>
        <taxon>Embryophyta</taxon>
        <taxon>Tracheophyta</taxon>
        <taxon>Spermatophyta</taxon>
        <taxon>Magnoliopsida</taxon>
        <taxon>eudicotyledons</taxon>
        <taxon>Gunneridae</taxon>
        <taxon>Pentapetalae</taxon>
        <taxon>asterids</taxon>
        <taxon>campanulids</taxon>
        <taxon>Asterales</taxon>
        <taxon>Asteraceae</taxon>
        <taxon>Asteroideae</taxon>
        <taxon>Anthemideae</taxon>
        <taxon>Anthemidinae</taxon>
        <taxon>Tanacetum</taxon>
    </lineage>
</organism>
<dbReference type="EMBL" id="BKCJ010009139">
    <property type="protein sequence ID" value="GEU85594.1"/>
    <property type="molecule type" value="Genomic_DNA"/>
</dbReference>
<reference evidence="2" key="1">
    <citation type="journal article" date="2019" name="Sci. Rep.">
        <title>Draft genome of Tanacetum cinerariifolium, the natural source of mosquito coil.</title>
        <authorList>
            <person name="Yamashiro T."/>
            <person name="Shiraishi A."/>
            <person name="Satake H."/>
            <person name="Nakayama K."/>
        </authorList>
    </citation>
    <scope>NUCLEOTIDE SEQUENCE</scope>
</reference>
<dbReference type="AlphaFoldDB" id="A0A6L2NM23"/>
<comment type="caution">
    <text evidence="2">The sequence shown here is derived from an EMBL/GenBank/DDBJ whole genome shotgun (WGS) entry which is preliminary data.</text>
</comment>
<evidence type="ECO:0000313" key="2">
    <source>
        <dbReference type="EMBL" id="GEU85594.1"/>
    </source>
</evidence>
<name>A0A6L2NM23_TANCI</name>
<feature type="region of interest" description="Disordered" evidence="1">
    <location>
        <begin position="49"/>
        <end position="72"/>
    </location>
</feature>
<protein>
    <submittedName>
        <fullName evidence="2">Uncharacterized protein</fullName>
    </submittedName>
</protein>
<gene>
    <name evidence="2" type="ORF">Tci_057572</name>
</gene>
<sequence>MMVYLKNMATFKMDFFKGMNYDDIRPIFEKHFNSIVAFLEKEEEKLEEKASKAIKRKSESSKEKAAKKQKLDEEVEELKTHLQIIPNDKNDVYTEAIPLSLKVPVIDYQIHTEHNKPCYKIIRADGTHQLFLSFISLLRNFDR</sequence>
<proteinExistence type="predicted"/>
<evidence type="ECO:0000256" key="1">
    <source>
        <dbReference type="SAM" id="MobiDB-lite"/>
    </source>
</evidence>
<accession>A0A6L2NM23</accession>